<dbReference type="EMBL" id="JAEFBK010000003">
    <property type="protein sequence ID" value="KAG7625748.1"/>
    <property type="molecule type" value="Genomic_DNA"/>
</dbReference>
<evidence type="ECO:0000313" key="1">
    <source>
        <dbReference type="EMBL" id="KAG7625748.1"/>
    </source>
</evidence>
<organism evidence="1 2">
    <name type="scientific">Arabidopsis thaliana x Arabidopsis arenosa</name>
    <dbReference type="NCBI Taxonomy" id="1240361"/>
    <lineage>
        <taxon>Eukaryota</taxon>
        <taxon>Viridiplantae</taxon>
        <taxon>Streptophyta</taxon>
        <taxon>Embryophyta</taxon>
        <taxon>Tracheophyta</taxon>
        <taxon>Spermatophyta</taxon>
        <taxon>Magnoliopsida</taxon>
        <taxon>eudicotyledons</taxon>
        <taxon>Gunneridae</taxon>
        <taxon>Pentapetalae</taxon>
        <taxon>rosids</taxon>
        <taxon>malvids</taxon>
        <taxon>Brassicales</taxon>
        <taxon>Brassicaceae</taxon>
        <taxon>Camelineae</taxon>
        <taxon>Arabidopsis</taxon>
    </lineage>
</organism>
<dbReference type="Proteomes" id="UP000694240">
    <property type="component" value="Chromosome 3"/>
</dbReference>
<proteinExistence type="predicted"/>
<name>A0A8T2EP74_9BRAS</name>
<keyword evidence="2" id="KW-1185">Reference proteome</keyword>
<gene>
    <name evidence="1" type="ORF">ISN45_At03g019660</name>
</gene>
<evidence type="ECO:0000313" key="2">
    <source>
        <dbReference type="Proteomes" id="UP000694240"/>
    </source>
</evidence>
<sequence>MTVTCSIRVLHDSSVFLVVNLNRVNPGNVSRRRGWLVQLDFIQFNVI</sequence>
<dbReference type="AlphaFoldDB" id="A0A8T2EP74"/>
<protein>
    <submittedName>
        <fullName evidence="1">Uncharacterized protein</fullName>
    </submittedName>
</protein>
<accession>A0A8T2EP74</accession>
<comment type="caution">
    <text evidence="1">The sequence shown here is derived from an EMBL/GenBank/DDBJ whole genome shotgun (WGS) entry which is preliminary data.</text>
</comment>
<reference evidence="1 2" key="1">
    <citation type="submission" date="2020-12" db="EMBL/GenBank/DDBJ databases">
        <title>Concerted genomic and epigenomic changes stabilize Arabidopsis allopolyploids.</title>
        <authorList>
            <person name="Chen Z."/>
        </authorList>
    </citation>
    <scope>NUCLEOTIDE SEQUENCE [LARGE SCALE GENOMIC DNA]</scope>
    <source>
        <strain evidence="1">Allo738</strain>
        <tissue evidence="1">Leaf</tissue>
    </source>
</reference>